<dbReference type="NCBIfam" id="TIGR04056">
    <property type="entry name" value="OMP_RagA_SusC"/>
    <property type="match status" value="1"/>
</dbReference>
<feature type="signal peptide" evidence="10">
    <location>
        <begin position="1"/>
        <end position="21"/>
    </location>
</feature>
<name>A0A1I4YNJ1_9FLAO</name>
<dbReference type="OrthoDB" id="9768177at2"/>
<sequence>MKTTFNSILFLLLLLPTFLVAQNQVSGTVTEEGSSFPLPGVNVIIKGSTKGTATDFDGNYQLQVTNGDILVFSYVGYVTKEITYSNENTLNVVLAEDAAQLDEVVLIGYGSVKKSDATGSVSLVTTKDFNKGNIVSTDQLLNGKVGGLRITNSGGQPDSALNIRIRGGSSLSGRNDPLIVIDGVPLSNINPAGVSNPLSLVNPNDVESFSVLKDASATAIYGSRASNGVIIITTKKGTSGAPQFNFSTDMSINKAKDGLDMFESNEYVRFIQEYHPELANKLGVTLGSVQTNEAISQIIQVTNSDGDLESRAIYNTDWRDNVLRTAFTSNTNFSSRAYLFNALPFRASVGYTNAEGVVKTDDYERVTASLNLSPKFFDDKLKVTTNAKVTYADKNAADVGGALGGSLVFDPTKPVYNTASDNRFGGYYFNTNVDGNNLILDGQYNPLALLEQRDRPERTTRFLGNLELDYAFDFLPGLRAVVNLGLDASKSDKTERFYDNAAATYRFNSENTDINNNFVFNPGVNYRENQTLTNTTLDAFAQYTKSYNDTFVSKFDAQLGYSYQNFKNDGNSEQYRYNEITGLREVNENPANLNNRYYNEMNLQSFFGRANVDLLDRYLFTFSLRADASSLFVADDPWDSNAWGFFPAAAFAWKIKSENFMKNANFVNDLKLRIGWGKTGQQDITAAVGYYPNTPLFVAGSNSSQYIPGAGLYSALPFNPDLTWEKTTTYNLGIDFSFFKNNFISGSFDIYQKFTDDLLARVTVPPGQGFSDTFVKNVGEIEGKGFEVNLNMNAYQTEDWNISLNGNVGYVYNEVTDIGGQANINRGGSLRGTGSFLLSDVVGEQAQSAYVFKQVYDTNGNPIPGAFVDLNGDNIINDNDRYYAQIAPNWTYGFGLNVSYKKWDLSSGFVGQVGGNLYNFNKLNYGFTDAVVPANNNSITNALNFYDGAANPAFETVNGNIQFSDYFLEDATFLRCNNIVLGYTFDNMIKNGNVRMYGAVSNPFIITDYSGLDPENPGGIERDFYPRPTTFTLGVNFDF</sequence>
<dbReference type="GO" id="GO:0009279">
    <property type="term" value="C:cell outer membrane"/>
    <property type="evidence" value="ECO:0007669"/>
    <property type="project" value="UniProtKB-SubCell"/>
</dbReference>
<dbReference type="FunFam" id="2.60.40.1120:FF:000003">
    <property type="entry name" value="Outer membrane protein Omp121"/>
    <property type="match status" value="1"/>
</dbReference>
<dbReference type="InterPro" id="IPR008969">
    <property type="entry name" value="CarboxyPept-like_regulatory"/>
</dbReference>
<dbReference type="InterPro" id="IPR023997">
    <property type="entry name" value="TonB-dep_OMP_SusC/RagA_CS"/>
</dbReference>
<feature type="domain" description="TonB-dependent receptor-like beta-barrel" evidence="11">
    <location>
        <begin position="420"/>
        <end position="978"/>
    </location>
</feature>
<evidence type="ECO:0000256" key="8">
    <source>
        <dbReference type="PROSITE-ProRule" id="PRU01360"/>
    </source>
</evidence>
<evidence type="ECO:0000259" key="11">
    <source>
        <dbReference type="Pfam" id="PF00593"/>
    </source>
</evidence>
<feature type="domain" description="TonB-dependent receptor plug" evidence="12">
    <location>
        <begin position="114"/>
        <end position="229"/>
    </location>
</feature>
<reference evidence="14" key="1">
    <citation type="submission" date="2016-10" db="EMBL/GenBank/DDBJ databases">
        <authorList>
            <person name="Varghese N."/>
            <person name="Submissions S."/>
        </authorList>
    </citation>
    <scope>NUCLEOTIDE SEQUENCE [LARGE SCALE GENOMIC DNA]</scope>
    <source>
        <strain evidence="14">DSM 23925</strain>
    </source>
</reference>
<dbReference type="Gene3D" id="2.60.40.1120">
    <property type="entry name" value="Carboxypeptidase-like, regulatory domain"/>
    <property type="match status" value="1"/>
</dbReference>
<gene>
    <name evidence="13" type="ORF">SAMN04487989_101149</name>
</gene>
<evidence type="ECO:0000256" key="2">
    <source>
        <dbReference type="ARBA" id="ARBA00022448"/>
    </source>
</evidence>
<accession>A0A1I4YNJ1</accession>
<dbReference type="Pfam" id="PF13715">
    <property type="entry name" value="CarbopepD_reg_2"/>
    <property type="match status" value="1"/>
</dbReference>
<dbReference type="STRING" id="649333.SAMN04487989_101149"/>
<dbReference type="InterPro" id="IPR039426">
    <property type="entry name" value="TonB-dep_rcpt-like"/>
</dbReference>
<evidence type="ECO:0000259" key="12">
    <source>
        <dbReference type="Pfam" id="PF07715"/>
    </source>
</evidence>
<keyword evidence="2 8" id="KW-0813">Transport</keyword>
<dbReference type="Gene3D" id="2.170.130.10">
    <property type="entry name" value="TonB-dependent receptor, plug domain"/>
    <property type="match status" value="1"/>
</dbReference>
<dbReference type="Pfam" id="PF07715">
    <property type="entry name" value="Plug"/>
    <property type="match status" value="1"/>
</dbReference>
<dbReference type="Proteomes" id="UP000198705">
    <property type="component" value="Unassembled WGS sequence"/>
</dbReference>
<evidence type="ECO:0000256" key="6">
    <source>
        <dbReference type="ARBA" id="ARBA00023136"/>
    </source>
</evidence>
<evidence type="ECO:0000256" key="1">
    <source>
        <dbReference type="ARBA" id="ARBA00004571"/>
    </source>
</evidence>
<dbReference type="SUPFAM" id="SSF49464">
    <property type="entry name" value="Carboxypeptidase regulatory domain-like"/>
    <property type="match status" value="1"/>
</dbReference>
<dbReference type="SUPFAM" id="SSF56935">
    <property type="entry name" value="Porins"/>
    <property type="match status" value="1"/>
</dbReference>
<dbReference type="EMBL" id="FOVN01000001">
    <property type="protein sequence ID" value="SFN39594.1"/>
    <property type="molecule type" value="Genomic_DNA"/>
</dbReference>
<keyword evidence="7 8" id="KW-0998">Cell outer membrane</keyword>
<comment type="similarity">
    <text evidence="8 9">Belongs to the TonB-dependent receptor family.</text>
</comment>
<keyword evidence="14" id="KW-1185">Reference proteome</keyword>
<dbReference type="InterPro" id="IPR037066">
    <property type="entry name" value="Plug_dom_sf"/>
</dbReference>
<keyword evidence="4 8" id="KW-0812">Transmembrane</keyword>
<dbReference type="RefSeq" id="WP_092205744.1">
    <property type="nucleotide sequence ID" value="NZ_FOVN01000001.1"/>
</dbReference>
<evidence type="ECO:0000256" key="5">
    <source>
        <dbReference type="ARBA" id="ARBA00023077"/>
    </source>
</evidence>
<feature type="chain" id="PRO_5011756699" evidence="10">
    <location>
        <begin position="22"/>
        <end position="1039"/>
    </location>
</feature>
<keyword evidence="5 9" id="KW-0798">TonB box</keyword>
<keyword evidence="6 8" id="KW-0472">Membrane</keyword>
<dbReference type="InterPro" id="IPR036942">
    <property type="entry name" value="Beta-barrel_TonB_sf"/>
</dbReference>
<dbReference type="InterPro" id="IPR000531">
    <property type="entry name" value="Beta-barrel_TonB"/>
</dbReference>
<evidence type="ECO:0000256" key="3">
    <source>
        <dbReference type="ARBA" id="ARBA00022452"/>
    </source>
</evidence>
<dbReference type="InterPro" id="IPR023996">
    <property type="entry name" value="TonB-dep_OMP_SusC/RagA"/>
</dbReference>
<keyword evidence="10" id="KW-0732">Signal</keyword>
<dbReference type="PROSITE" id="PS52016">
    <property type="entry name" value="TONB_DEPENDENT_REC_3"/>
    <property type="match status" value="1"/>
</dbReference>
<evidence type="ECO:0000256" key="4">
    <source>
        <dbReference type="ARBA" id="ARBA00022692"/>
    </source>
</evidence>
<evidence type="ECO:0000256" key="9">
    <source>
        <dbReference type="RuleBase" id="RU003357"/>
    </source>
</evidence>
<dbReference type="Gene3D" id="2.40.170.20">
    <property type="entry name" value="TonB-dependent receptor, beta-barrel domain"/>
    <property type="match status" value="1"/>
</dbReference>
<dbReference type="NCBIfam" id="TIGR04057">
    <property type="entry name" value="SusC_RagA_signa"/>
    <property type="match status" value="1"/>
</dbReference>
<comment type="subcellular location">
    <subcellularLocation>
        <location evidence="1 8">Cell outer membrane</location>
        <topology evidence="1 8">Multi-pass membrane protein</topology>
    </subcellularLocation>
</comment>
<proteinExistence type="inferred from homology"/>
<dbReference type="Pfam" id="PF00593">
    <property type="entry name" value="TonB_dep_Rec_b-barrel"/>
    <property type="match status" value="1"/>
</dbReference>
<evidence type="ECO:0000313" key="13">
    <source>
        <dbReference type="EMBL" id="SFN39594.1"/>
    </source>
</evidence>
<evidence type="ECO:0000256" key="10">
    <source>
        <dbReference type="SAM" id="SignalP"/>
    </source>
</evidence>
<protein>
    <submittedName>
        <fullName evidence="13">Iron complex outermembrane recepter protein</fullName>
    </submittedName>
</protein>
<organism evidence="13 14">
    <name type="scientific">Bizionia echini</name>
    <dbReference type="NCBI Taxonomy" id="649333"/>
    <lineage>
        <taxon>Bacteria</taxon>
        <taxon>Pseudomonadati</taxon>
        <taxon>Bacteroidota</taxon>
        <taxon>Flavobacteriia</taxon>
        <taxon>Flavobacteriales</taxon>
        <taxon>Flavobacteriaceae</taxon>
        <taxon>Bizionia</taxon>
    </lineage>
</organism>
<keyword evidence="3 8" id="KW-1134">Transmembrane beta strand</keyword>
<evidence type="ECO:0000256" key="7">
    <source>
        <dbReference type="ARBA" id="ARBA00023237"/>
    </source>
</evidence>
<dbReference type="InterPro" id="IPR012910">
    <property type="entry name" value="Plug_dom"/>
</dbReference>
<dbReference type="FunFam" id="2.170.130.10:FF:000008">
    <property type="entry name" value="SusC/RagA family TonB-linked outer membrane protein"/>
    <property type="match status" value="1"/>
</dbReference>
<dbReference type="AlphaFoldDB" id="A0A1I4YNJ1"/>
<evidence type="ECO:0000313" key="14">
    <source>
        <dbReference type="Proteomes" id="UP000198705"/>
    </source>
</evidence>